<feature type="binding site" evidence="5">
    <location>
        <position position="176"/>
    </location>
    <ligand>
        <name>S-adenosyl-L-methionine</name>
        <dbReference type="ChEBI" id="CHEBI:59789"/>
    </ligand>
</feature>
<dbReference type="Pfam" id="PF17827">
    <property type="entry name" value="PrmC_N"/>
    <property type="match status" value="1"/>
</dbReference>
<feature type="binding site" evidence="5">
    <location>
        <position position="148"/>
    </location>
    <ligand>
        <name>S-adenosyl-L-methionine</name>
        <dbReference type="ChEBI" id="CHEBI:59789"/>
    </ligand>
</feature>
<protein>
    <recommendedName>
        <fullName evidence="5">Release factor glutamine methyltransferase</fullName>
        <shortName evidence="5">RF MTase</shortName>
        <ecNumber evidence="5">2.1.1.297</ecNumber>
    </recommendedName>
    <alternativeName>
        <fullName evidence="5">N5-glutamine methyltransferase PrmC</fullName>
    </alternativeName>
    <alternativeName>
        <fullName evidence="5">Protein-(glutamine-N5) MTase PrmC</fullName>
    </alternativeName>
    <alternativeName>
        <fullName evidence="5">Protein-glutamine N-methyltransferase PrmC</fullName>
    </alternativeName>
</protein>
<dbReference type="CDD" id="cd02440">
    <property type="entry name" value="AdoMet_MTases"/>
    <property type="match status" value="1"/>
</dbReference>
<evidence type="ECO:0000313" key="8">
    <source>
        <dbReference type="EMBL" id="BAN34315.1"/>
    </source>
</evidence>
<dbReference type="Pfam" id="PF05175">
    <property type="entry name" value="MTS"/>
    <property type="match status" value="1"/>
</dbReference>
<dbReference type="InterPro" id="IPR040758">
    <property type="entry name" value="PrmC_N"/>
</dbReference>
<dbReference type="NCBIfam" id="TIGR00536">
    <property type="entry name" value="hemK_fam"/>
    <property type="match status" value="1"/>
</dbReference>
<evidence type="ECO:0000256" key="2">
    <source>
        <dbReference type="ARBA" id="ARBA00022679"/>
    </source>
</evidence>
<dbReference type="HAMAP" id="MF_02126">
    <property type="entry name" value="RF_methyltr_PrmC"/>
    <property type="match status" value="1"/>
</dbReference>
<dbReference type="GO" id="GO:0032259">
    <property type="term" value="P:methylation"/>
    <property type="evidence" value="ECO:0007669"/>
    <property type="project" value="UniProtKB-KW"/>
</dbReference>
<organism evidence="8 9">
    <name type="scientific">Sulfuricella denitrificans (strain DSM 22764 / NBRC 105220 / skB26)</name>
    <dbReference type="NCBI Taxonomy" id="1163617"/>
    <lineage>
        <taxon>Bacteria</taxon>
        <taxon>Pseudomonadati</taxon>
        <taxon>Pseudomonadota</taxon>
        <taxon>Betaproteobacteria</taxon>
        <taxon>Nitrosomonadales</taxon>
        <taxon>Sulfuricellaceae</taxon>
        <taxon>Sulfuricella</taxon>
    </lineage>
</organism>
<comment type="function">
    <text evidence="5">Methylates the class 1 translation termination release factors RF1/PrfA and RF2/PrfB on the glutamine residue of the universally conserved GGQ motif.</text>
</comment>
<evidence type="ECO:0000259" key="7">
    <source>
        <dbReference type="Pfam" id="PF17827"/>
    </source>
</evidence>
<evidence type="ECO:0000259" key="6">
    <source>
        <dbReference type="Pfam" id="PF05175"/>
    </source>
</evidence>
<dbReference type="GO" id="GO:0003676">
    <property type="term" value="F:nucleic acid binding"/>
    <property type="evidence" value="ECO:0007669"/>
    <property type="project" value="InterPro"/>
</dbReference>
<dbReference type="NCBIfam" id="TIGR03534">
    <property type="entry name" value="RF_mod_PrmC"/>
    <property type="match status" value="1"/>
</dbReference>
<accession>S6A9L4</accession>
<evidence type="ECO:0000256" key="4">
    <source>
        <dbReference type="ARBA" id="ARBA00048391"/>
    </source>
</evidence>
<evidence type="ECO:0000256" key="3">
    <source>
        <dbReference type="ARBA" id="ARBA00022691"/>
    </source>
</evidence>
<dbReference type="HOGENOM" id="CLU_018398_3_1_4"/>
<evidence type="ECO:0000256" key="5">
    <source>
        <dbReference type="HAMAP-Rule" id="MF_02126"/>
    </source>
</evidence>
<dbReference type="SUPFAM" id="SSF53335">
    <property type="entry name" value="S-adenosyl-L-methionine-dependent methyltransferases"/>
    <property type="match status" value="1"/>
</dbReference>
<reference evidence="8 9" key="1">
    <citation type="journal article" date="2012" name="Appl. Environ. Microbiol.">
        <title>Draft genome sequence of a psychrotolerant sulfur-oxidizing bacterium, Sulfuricella denitrificans skB26, and proteomic insights into cold adaptation.</title>
        <authorList>
            <person name="Watanabe T."/>
            <person name="Kojima H."/>
            <person name="Fukui M."/>
        </authorList>
    </citation>
    <scope>NUCLEOTIDE SEQUENCE [LARGE SCALE GENOMIC DNA]</scope>
    <source>
        <strain evidence="9">skB26</strain>
    </source>
</reference>
<dbReference type="PANTHER" id="PTHR18895:SF74">
    <property type="entry name" value="MTRF1L RELEASE FACTOR GLUTAMINE METHYLTRANSFERASE"/>
    <property type="match status" value="1"/>
</dbReference>
<dbReference type="Proteomes" id="UP000015559">
    <property type="component" value="Chromosome"/>
</dbReference>
<gene>
    <name evidence="5" type="primary">prmC</name>
    <name evidence="8" type="ORF">SCD_n00466</name>
</gene>
<dbReference type="KEGG" id="sdr:SCD_n00466"/>
<dbReference type="GO" id="GO:0102559">
    <property type="term" value="F:peptide chain release factor N(5)-glutamine methyltransferase activity"/>
    <property type="evidence" value="ECO:0007669"/>
    <property type="project" value="UniProtKB-EC"/>
</dbReference>
<dbReference type="InterPro" id="IPR029063">
    <property type="entry name" value="SAM-dependent_MTases_sf"/>
</dbReference>
<feature type="binding site" evidence="5">
    <location>
        <begin position="191"/>
        <end position="194"/>
    </location>
    <ligand>
        <name>substrate</name>
    </ligand>
</feature>
<dbReference type="InterPro" id="IPR007848">
    <property type="entry name" value="Small_mtfrase_dom"/>
</dbReference>
<evidence type="ECO:0000256" key="1">
    <source>
        <dbReference type="ARBA" id="ARBA00022603"/>
    </source>
</evidence>
<dbReference type="Gene3D" id="3.40.50.150">
    <property type="entry name" value="Vaccinia Virus protein VP39"/>
    <property type="match status" value="1"/>
</dbReference>
<dbReference type="InterPro" id="IPR050320">
    <property type="entry name" value="N5-glutamine_MTase"/>
</dbReference>
<dbReference type="FunFam" id="3.40.50.150:FF:000053">
    <property type="entry name" value="Release factor glutamine methyltransferase"/>
    <property type="match status" value="1"/>
</dbReference>
<dbReference type="PROSITE" id="PS00092">
    <property type="entry name" value="N6_MTASE"/>
    <property type="match status" value="1"/>
</dbReference>
<dbReference type="Gene3D" id="1.10.8.10">
    <property type="entry name" value="DNA helicase RuvA subunit, C-terminal domain"/>
    <property type="match status" value="1"/>
</dbReference>
<feature type="binding site" evidence="5">
    <location>
        <begin position="125"/>
        <end position="129"/>
    </location>
    <ligand>
        <name>S-adenosyl-L-methionine</name>
        <dbReference type="ChEBI" id="CHEBI:59789"/>
    </ligand>
</feature>
<comment type="catalytic activity">
    <reaction evidence="4 5">
        <text>L-glutaminyl-[peptide chain release factor] + S-adenosyl-L-methionine = N(5)-methyl-L-glutaminyl-[peptide chain release factor] + S-adenosyl-L-homocysteine + H(+)</text>
        <dbReference type="Rhea" id="RHEA:42896"/>
        <dbReference type="Rhea" id="RHEA-COMP:10271"/>
        <dbReference type="Rhea" id="RHEA-COMP:10272"/>
        <dbReference type="ChEBI" id="CHEBI:15378"/>
        <dbReference type="ChEBI" id="CHEBI:30011"/>
        <dbReference type="ChEBI" id="CHEBI:57856"/>
        <dbReference type="ChEBI" id="CHEBI:59789"/>
        <dbReference type="ChEBI" id="CHEBI:61891"/>
        <dbReference type="EC" id="2.1.1.297"/>
    </reaction>
</comment>
<dbReference type="EMBL" id="AP013066">
    <property type="protein sequence ID" value="BAN34315.1"/>
    <property type="molecule type" value="Genomic_DNA"/>
</dbReference>
<keyword evidence="3 5" id="KW-0949">S-adenosyl-L-methionine</keyword>
<dbReference type="EC" id="2.1.1.297" evidence="5"/>
<dbReference type="InterPro" id="IPR019874">
    <property type="entry name" value="RF_methyltr_PrmC"/>
</dbReference>
<comment type="similarity">
    <text evidence="5">Belongs to the protein N5-glutamine methyltransferase family. PrmC subfamily.</text>
</comment>
<name>S6A9L4_SULDS</name>
<keyword evidence="1 5" id="KW-0489">Methyltransferase</keyword>
<proteinExistence type="inferred from homology"/>
<dbReference type="AlphaFoldDB" id="S6A9L4"/>
<keyword evidence="2 5" id="KW-0808">Transferase</keyword>
<dbReference type="InterPro" id="IPR004556">
    <property type="entry name" value="HemK-like"/>
</dbReference>
<dbReference type="RefSeq" id="WP_009206739.1">
    <property type="nucleotide sequence ID" value="NC_022357.1"/>
</dbReference>
<dbReference type="STRING" id="1163617.SCD_n00466"/>
<keyword evidence="9" id="KW-1185">Reference proteome</keyword>
<evidence type="ECO:0000313" key="9">
    <source>
        <dbReference type="Proteomes" id="UP000015559"/>
    </source>
</evidence>
<feature type="binding site" evidence="5">
    <location>
        <position position="191"/>
    </location>
    <ligand>
        <name>S-adenosyl-L-methionine</name>
        <dbReference type="ChEBI" id="CHEBI:59789"/>
    </ligand>
</feature>
<feature type="domain" description="Methyltransferase small" evidence="6">
    <location>
        <begin position="108"/>
        <end position="199"/>
    </location>
</feature>
<sequence>MPATLDTSLRQGTDALGAALNLDPRESRLDAQILLCHALQQPRSWLAAHDRDPFLPEQAAAFSALLQRRLQGEPIAYILGEREFYSLAFKVTPAVLIPRPETELLVELALERLPADDSVRVLDLGTGSGAVAVTLALHRPLAKVIAVDQSSTALEVARENSQRLGAGNLSLIQSDWYSALNGEKFNLIVSNPPYIAAADPHLTQGDVRFEPASALASGEDGLDDIRTIIQGATAHLKSNGWLLFEHGYDQAAACRKLLAQAGFKQVTSCADLAGIERVSYGLWAS</sequence>
<dbReference type="eggNOG" id="COG2890">
    <property type="taxonomic scope" value="Bacteria"/>
</dbReference>
<feature type="domain" description="Release factor glutamine methyltransferase N-terminal" evidence="7">
    <location>
        <begin position="10"/>
        <end position="80"/>
    </location>
</feature>
<dbReference type="PANTHER" id="PTHR18895">
    <property type="entry name" value="HEMK METHYLTRANSFERASE"/>
    <property type="match status" value="1"/>
</dbReference>
<dbReference type="InterPro" id="IPR002052">
    <property type="entry name" value="DNA_methylase_N6_adenine_CS"/>
</dbReference>
<dbReference type="OrthoDB" id="9800643at2"/>